<dbReference type="InterPro" id="IPR046342">
    <property type="entry name" value="CBS_dom_sf"/>
</dbReference>
<dbReference type="SMART" id="SM00116">
    <property type="entry name" value="CBS"/>
    <property type="match status" value="2"/>
</dbReference>
<feature type="transmembrane region" description="Helical" evidence="9">
    <location>
        <begin position="421"/>
        <end position="443"/>
    </location>
</feature>
<dbReference type="InterPro" id="IPR006668">
    <property type="entry name" value="Mg_transptr_MgtE_intracell_dom"/>
</dbReference>
<organism evidence="11 12">
    <name type="scientific">Adhaeribacter radiodurans</name>
    <dbReference type="NCBI Taxonomy" id="2745197"/>
    <lineage>
        <taxon>Bacteria</taxon>
        <taxon>Pseudomonadati</taxon>
        <taxon>Bacteroidota</taxon>
        <taxon>Cytophagia</taxon>
        <taxon>Cytophagales</taxon>
        <taxon>Hymenobacteraceae</taxon>
        <taxon>Adhaeribacter</taxon>
    </lineage>
</organism>
<dbReference type="SUPFAM" id="SSF54631">
    <property type="entry name" value="CBS-domain pair"/>
    <property type="match status" value="1"/>
</dbReference>
<dbReference type="CDD" id="cd04606">
    <property type="entry name" value="CBS_pair_Mg_transporter"/>
    <property type="match status" value="1"/>
</dbReference>
<keyword evidence="3 9" id="KW-0813">Transport</keyword>
<evidence type="ECO:0000256" key="2">
    <source>
        <dbReference type="ARBA" id="ARBA00009749"/>
    </source>
</evidence>
<feature type="transmembrane region" description="Helical" evidence="9">
    <location>
        <begin position="359"/>
        <end position="381"/>
    </location>
</feature>
<evidence type="ECO:0000256" key="9">
    <source>
        <dbReference type="RuleBase" id="RU362011"/>
    </source>
</evidence>
<evidence type="ECO:0000256" key="8">
    <source>
        <dbReference type="PROSITE-ProRule" id="PRU00703"/>
    </source>
</evidence>
<evidence type="ECO:0000256" key="5">
    <source>
        <dbReference type="ARBA" id="ARBA00022842"/>
    </source>
</evidence>
<keyword evidence="5 9" id="KW-0460">Magnesium</keyword>
<evidence type="ECO:0000256" key="6">
    <source>
        <dbReference type="ARBA" id="ARBA00022989"/>
    </source>
</evidence>
<dbReference type="GO" id="GO:0046872">
    <property type="term" value="F:metal ion binding"/>
    <property type="evidence" value="ECO:0007669"/>
    <property type="project" value="UniProtKB-KW"/>
</dbReference>
<feature type="transmembrane region" description="Helical" evidence="9">
    <location>
        <begin position="286"/>
        <end position="303"/>
    </location>
</feature>
<dbReference type="InterPro" id="IPR036739">
    <property type="entry name" value="SLC41_membr_dom_sf"/>
</dbReference>
<evidence type="ECO:0000313" key="12">
    <source>
        <dbReference type="Proteomes" id="UP000514509"/>
    </source>
</evidence>
<feature type="transmembrane region" description="Helical" evidence="9">
    <location>
        <begin position="315"/>
        <end position="339"/>
    </location>
</feature>
<dbReference type="NCBIfam" id="TIGR00400">
    <property type="entry name" value="mgtE"/>
    <property type="match status" value="1"/>
</dbReference>
<dbReference type="RefSeq" id="WP_182415090.1">
    <property type="nucleotide sequence ID" value="NZ_CP055153.1"/>
</dbReference>
<dbReference type="Pfam" id="PF01769">
    <property type="entry name" value="MgtE"/>
    <property type="match status" value="1"/>
</dbReference>
<comment type="subunit">
    <text evidence="9">Homodimer.</text>
</comment>
<dbReference type="GO" id="GO:0015095">
    <property type="term" value="F:magnesium ion transmembrane transporter activity"/>
    <property type="evidence" value="ECO:0007669"/>
    <property type="project" value="UniProtKB-UniRule"/>
</dbReference>
<dbReference type="PROSITE" id="PS51371">
    <property type="entry name" value="CBS"/>
    <property type="match status" value="1"/>
</dbReference>
<keyword evidence="9" id="KW-1003">Cell membrane</keyword>
<keyword evidence="8" id="KW-0129">CBS domain</keyword>
<dbReference type="Gene3D" id="1.10.357.20">
    <property type="entry name" value="SLC41 divalent cation transporters, integral membrane domain"/>
    <property type="match status" value="1"/>
</dbReference>
<dbReference type="PANTHER" id="PTHR43773:SF1">
    <property type="entry name" value="MAGNESIUM TRANSPORTER MGTE"/>
    <property type="match status" value="1"/>
</dbReference>
<dbReference type="InterPro" id="IPR006669">
    <property type="entry name" value="MgtE_transporter"/>
</dbReference>
<name>A0A7L7L544_9BACT</name>
<dbReference type="Pfam" id="PF00571">
    <property type="entry name" value="CBS"/>
    <property type="match status" value="2"/>
</dbReference>
<dbReference type="GO" id="GO:0005886">
    <property type="term" value="C:plasma membrane"/>
    <property type="evidence" value="ECO:0007669"/>
    <property type="project" value="UniProtKB-SubCell"/>
</dbReference>
<evidence type="ECO:0000256" key="7">
    <source>
        <dbReference type="ARBA" id="ARBA00023136"/>
    </source>
</evidence>
<evidence type="ECO:0000256" key="1">
    <source>
        <dbReference type="ARBA" id="ARBA00004141"/>
    </source>
</evidence>
<evidence type="ECO:0000256" key="4">
    <source>
        <dbReference type="ARBA" id="ARBA00022692"/>
    </source>
</evidence>
<dbReference type="SUPFAM" id="SSF161093">
    <property type="entry name" value="MgtE membrane domain-like"/>
    <property type="match status" value="1"/>
</dbReference>
<evidence type="ECO:0000256" key="3">
    <source>
        <dbReference type="ARBA" id="ARBA00022448"/>
    </source>
</evidence>
<feature type="transmembrane region" description="Helical" evidence="9">
    <location>
        <begin position="387"/>
        <end position="409"/>
    </location>
</feature>
<dbReference type="InterPro" id="IPR038076">
    <property type="entry name" value="MgtE_N_sf"/>
</dbReference>
<reference evidence="11 12" key="1">
    <citation type="submission" date="2020-08" db="EMBL/GenBank/DDBJ databases">
        <title>Adhaeribacter dokdonensis sp. nov., isolated from the rhizosphere of Elymus tsukushiensis, a plant native to the Dokdo Islands, Republic of Korea.</title>
        <authorList>
            <person name="Ghim S.Y."/>
        </authorList>
    </citation>
    <scope>NUCLEOTIDE SEQUENCE [LARGE SCALE GENOMIC DNA]</scope>
    <source>
        <strain evidence="11 12">KUDC8001</strain>
    </source>
</reference>
<dbReference type="KEGG" id="add:HUW48_07520"/>
<dbReference type="Proteomes" id="UP000514509">
    <property type="component" value="Chromosome"/>
</dbReference>
<feature type="domain" description="CBS" evidence="10">
    <location>
        <begin position="204"/>
        <end position="260"/>
    </location>
</feature>
<keyword evidence="6 9" id="KW-1133">Transmembrane helix</keyword>
<dbReference type="Gene3D" id="3.10.580.10">
    <property type="entry name" value="CBS-domain"/>
    <property type="match status" value="1"/>
</dbReference>
<dbReference type="InterPro" id="IPR006667">
    <property type="entry name" value="SLC41_membr_dom"/>
</dbReference>
<protein>
    <recommendedName>
        <fullName evidence="9">Magnesium transporter MgtE</fullName>
    </recommendedName>
</protein>
<comment type="similarity">
    <text evidence="2 9">Belongs to the SLC41A transporter family.</text>
</comment>
<dbReference type="AlphaFoldDB" id="A0A7L7L544"/>
<dbReference type="InterPro" id="IPR000644">
    <property type="entry name" value="CBS_dom"/>
</dbReference>
<dbReference type="SUPFAM" id="SSF158791">
    <property type="entry name" value="MgtE N-terminal domain-like"/>
    <property type="match status" value="1"/>
</dbReference>
<dbReference type="Pfam" id="PF03448">
    <property type="entry name" value="MgtE_N"/>
    <property type="match status" value="1"/>
</dbReference>
<keyword evidence="4 9" id="KW-0812">Transmembrane</keyword>
<evidence type="ECO:0000313" key="11">
    <source>
        <dbReference type="EMBL" id="QMU27900.1"/>
    </source>
</evidence>
<dbReference type="PANTHER" id="PTHR43773">
    <property type="entry name" value="MAGNESIUM TRANSPORTER MGTE"/>
    <property type="match status" value="1"/>
</dbReference>
<evidence type="ECO:0000259" key="10">
    <source>
        <dbReference type="PROSITE" id="PS51371"/>
    </source>
</evidence>
<dbReference type="SMART" id="SM00924">
    <property type="entry name" value="MgtE_N"/>
    <property type="match status" value="1"/>
</dbReference>
<dbReference type="Gene3D" id="1.25.60.10">
    <property type="entry name" value="MgtE N-terminal domain-like"/>
    <property type="match status" value="1"/>
</dbReference>
<comment type="subcellular location">
    <subcellularLocation>
        <location evidence="9">Cell membrane</location>
        <topology evidence="9">Multi-pass membrane protein</topology>
    </subcellularLocation>
    <subcellularLocation>
        <location evidence="1">Membrane</location>
        <topology evidence="1">Multi-pass membrane protein</topology>
    </subcellularLocation>
</comment>
<keyword evidence="9" id="KW-0479">Metal-binding</keyword>
<gene>
    <name evidence="11" type="primary">mgtE</name>
    <name evidence="11" type="ORF">HUW48_07520</name>
</gene>
<keyword evidence="12" id="KW-1185">Reference proteome</keyword>
<comment type="function">
    <text evidence="9">Acts as a magnesium transporter.</text>
</comment>
<proteinExistence type="inferred from homology"/>
<dbReference type="EMBL" id="CP055153">
    <property type="protein sequence ID" value="QMU27900.1"/>
    <property type="molecule type" value="Genomic_DNA"/>
</dbReference>
<keyword evidence="7 9" id="KW-0472">Membrane</keyword>
<accession>A0A7L7L544</accession>
<sequence length="449" mass="49686">MPREITKFFIEEIETAIELNDATSVLTNLEELYPADIATVLYELNAEKSKYVLDLLDPEVSSEILSGLDADTRNNFLKNFTSEEIARYVNLMESDDAVDVLNEQNVQVREEVISLLDNEEKAADIIDLLHYEEDSAGGLMAKELIKVNINWRVGQCIEEIRRQAENVEQVYGVYVVDDKNKLLGRLGLKALILANDSTPIRQLYDPDVISIETYKKDTEVVDIMQKYDLDSIPVVNAQGKLLGSITIDDVLDVMQEQAETTMQLITGVTENIEEDDSIFRLSRARLPWLLIAMLGGLVGARLIKVFEAEISLVPAMAMFTPLITATGGNVGIQSSSLIIQTLANNSIILDNLMQRLLKVILVALINAVIISGLVLSFNILFKEDLRLSFVVSTALFSVVLLSSVMGTVTPMVLDKFGINPAIAAGPFITTANDLLGLAVYFFVAHLLLL</sequence>